<dbReference type="EMBL" id="CAJNOM010000011">
    <property type="protein sequence ID" value="CAF0783235.1"/>
    <property type="molecule type" value="Genomic_DNA"/>
</dbReference>
<dbReference type="OrthoDB" id="10012612at2759"/>
<keyword evidence="3" id="KW-1185">Reference proteome</keyword>
<feature type="signal peptide" evidence="1">
    <location>
        <begin position="1"/>
        <end position="27"/>
    </location>
</feature>
<dbReference type="Proteomes" id="UP000663832">
    <property type="component" value="Unassembled WGS sequence"/>
</dbReference>
<reference evidence="2" key="1">
    <citation type="submission" date="2021-02" db="EMBL/GenBank/DDBJ databases">
        <authorList>
            <person name="Nowell W R."/>
        </authorList>
    </citation>
    <scope>NUCLEOTIDE SEQUENCE</scope>
</reference>
<evidence type="ECO:0000313" key="3">
    <source>
        <dbReference type="Proteomes" id="UP000663832"/>
    </source>
</evidence>
<gene>
    <name evidence="2" type="ORF">QVE165_LOCUS3281</name>
</gene>
<protein>
    <submittedName>
        <fullName evidence="2">Uncharacterized protein</fullName>
    </submittedName>
</protein>
<accession>A0A813RJJ2</accession>
<dbReference type="AlphaFoldDB" id="A0A813RJJ2"/>
<sequence length="114" mass="13149">MMLSTNINTIPLFLYLLTFFILSPVHSIPIRSKQSLSFEPPSSEYKRLATQCFIDDYAVWLEQQNELMVWLAFAKLLKLPVEDSGLLKQALEQFRLQHQCLRVIERLPLAVGPG</sequence>
<evidence type="ECO:0000313" key="2">
    <source>
        <dbReference type="EMBL" id="CAF0783235.1"/>
    </source>
</evidence>
<evidence type="ECO:0000256" key="1">
    <source>
        <dbReference type="SAM" id="SignalP"/>
    </source>
</evidence>
<name>A0A813RJJ2_9BILA</name>
<organism evidence="2 3">
    <name type="scientific">Adineta steineri</name>
    <dbReference type="NCBI Taxonomy" id="433720"/>
    <lineage>
        <taxon>Eukaryota</taxon>
        <taxon>Metazoa</taxon>
        <taxon>Spiralia</taxon>
        <taxon>Gnathifera</taxon>
        <taxon>Rotifera</taxon>
        <taxon>Eurotatoria</taxon>
        <taxon>Bdelloidea</taxon>
        <taxon>Adinetida</taxon>
        <taxon>Adinetidae</taxon>
        <taxon>Adineta</taxon>
    </lineage>
</organism>
<feature type="chain" id="PRO_5032384593" evidence="1">
    <location>
        <begin position="28"/>
        <end position="114"/>
    </location>
</feature>
<comment type="caution">
    <text evidence="2">The sequence shown here is derived from an EMBL/GenBank/DDBJ whole genome shotgun (WGS) entry which is preliminary data.</text>
</comment>
<proteinExistence type="predicted"/>
<keyword evidence="1" id="KW-0732">Signal</keyword>